<evidence type="ECO:0000256" key="1">
    <source>
        <dbReference type="SAM" id="MobiDB-lite"/>
    </source>
</evidence>
<sequence>MRERDQSLAVQMANLTKKQASRDKRRMEQKLRSAANRRKEDGGDSDSEKPLESRTGCRTGANATGGLSLGRSAAEAVAEAARLSEAVTVFRCDVCQVSYKSEAQYRMHIAGAAHRKAVAKAEEDRQRALRGGAAAEAALAAAGWQNRSGAYEQQDPAQWLAPGPAPGRAAPRGGRGAPRGRGRPPPRSEDPVPQPVRTHADVVRELQSGCEKGPLDLDGWVPPLVEASPPPGEGDSSEEPLEAEGPLKGERDGAGSPGPPLGAEAGLCSEEGKEESKGALLGMVGGYGGDSEDEGSSGSGSSDPGGEIPPGTSFF</sequence>
<dbReference type="InterPro" id="IPR003604">
    <property type="entry name" value="Matrin/U1-like-C_Znf_C2H2"/>
</dbReference>
<dbReference type="InterPro" id="IPR036236">
    <property type="entry name" value="Znf_C2H2_sf"/>
</dbReference>
<organism evidence="3">
    <name type="scientific">Tetraselmis sp. GSL018</name>
    <dbReference type="NCBI Taxonomy" id="582737"/>
    <lineage>
        <taxon>Eukaryota</taxon>
        <taxon>Viridiplantae</taxon>
        <taxon>Chlorophyta</taxon>
        <taxon>core chlorophytes</taxon>
        <taxon>Chlorodendrophyceae</taxon>
        <taxon>Chlorodendrales</taxon>
        <taxon>Chlorodendraceae</taxon>
        <taxon>Tetraselmis</taxon>
    </lineage>
</organism>
<protein>
    <recommendedName>
        <fullName evidence="2">C2H2-type domain-containing protein</fullName>
    </recommendedName>
</protein>
<reference evidence="3" key="1">
    <citation type="submission" date="2014-05" db="EMBL/GenBank/DDBJ databases">
        <title>The transcriptome of the halophilic microalga Tetraselmis sp. GSL018 isolated from the Great Salt Lake, Utah.</title>
        <authorList>
            <person name="Jinkerson R.E."/>
            <person name="D'Adamo S."/>
            <person name="Posewitz M.C."/>
        </authorList>
    </citation>
    <scope>NUCLEOTIDE SEQUENCE</scope>
    <source>
        <strain evidence="3">GSL018</strain>
    </source>
</reference>
<dbReference type="SMART" id="SM00451">
    <property type="entry name" value="ZnF_U1"/>
    <property type="match status" value="1"/>
</dbReference>
<dbReference type="SUPFAM" id="SSF57667">
    <property type="entry name" value="beta-beta-alpha zinc fingers"/>
    <property type="match status" value="1"/>
</dbReference>
<gene>
    <name evidence="3" type="ORF">TSPGSL018_13259</name>
</gene>
<accession>A0A061S241</accession>
<feature type="compositionally biased region" description="Low complexity" evidence="1">
    <location>
        <begin position="299"/>
        <end position="315"/>
    </location>
</feature>
<evidence type="ECO:0000313" key="3">
    <source>
        <dbReference type="EMBL" id="JAC79212.1"/>
    </source>
</evidence>
<dbReference type="EMBL" id="GBEZ01006164">
    <property type="protein sequence ID" value="JAC79212.1"/>
    <property type="molecule type" value="Transcribed_RNA"/>
</dbReference>
<dbReference type="GO" id="GO:0008270">
    <property type="term" value="F:zinc ion binding"/>
    <property type="evidence" value="ECO:0007669"/>
    <property type="project" value="InterPro"/>
</dbReference>
<dbReference type="Gene3D" id="3.30.160.60">
    <property type="entry name" value="Classic Zinc Finger"/>
    <property type="match status" value="1"/>
</dbReference>
<feature type="domain" description="C2H2-type" evidence="2">
    <location>
        <begin position="92"/>
        <end position="114"/>
    </location>
</feature>
<evidence type="ECO:0000259" key="2">
    <source>
        <dbReference type="PROSITE" id="PS00028"/>
    </source>
</evidence>
<dbReference type="PROSITE" id="PS00028">
    <property type="entry name" value="ZINC_FINGER_C2H2_1"/>
    <property type="match status" value="1"/>
</dbReference>
<name>A0A061S241_9CHLO</name>
<dbReference type="AlphaFoldDB" id="A0A061S241"/>
<feature type="compositionally biased region" description="Basic and acidic residues" evidence="1">
    <location>
        <begin position="20"/>
        <end position="52"/>
    </location>
</feature>
<feature type="region of interest" description="Disordered" evidence="1">
    <location>
        <begin position="1"/>
        <end position="65"/>
    </location>
</feature>
<feature type="region of interest" description="Disordered" evidence="1">
    <location>
        <begin position="147"/>
        <end position="315"/>
    </location>
</feature>
<dbReference type="InterPro" id="IPR013087">
    <property type="entry name" value="Znf_C2H2_type"/>
</dbReference>
<dbReference type="Pfam" id="PF12874">
    <property type="entry name" value="zf-met"/>
    <property type="match status" value="1"/>
</dbReference>
<proteinExistence type="predicted"/>
<dbReference type="GO" id="GO:0003676">
    <property type="term" value="F:nucleic acid binding"/>
    <property type="evidence" value="ECO:0007669"/>
    <property type="project" value="InterPro"/>
</dbReference>